<dbReference type="GO" id="GO:0006952">
    <property type="term" value="P:defense response"/>
    <property type="evidence" value="ECO:0007669"/>
    <property type="project" value="UniProtKB-KW"/>
</dbReference>
<dbReference type="FunFam" id="1.10.8.430:FF:000003">
    <property type="entry name" value="Probable disease resistance protein At5g66910"/>
    <property type="match status" value="1"/>
</dbReference>
<evidence type="ECO:0000256" key="6">
    <source>
        <dbReference type="ARBA" id="ARBA00022840"/>
    </source>
</evidence>
<dbReference type="PANTHER" id="PTHR33463">
    <property type="entry name" value="NB-ARC DOMAIN-CONTAINING PROTEIN-RELATED"/>
    <property type="match status" value="1"/>
</dbReference>
<dbReference type="GO" id="GO:0005524">
    <property type="term" value="F:ATP binding"/>
    <property type="evidence" value="ECO:0007669"/>
    <property type="project" value="UniProtKB-KW"/>
</dbReference>
<name>A0A8X7U6Q7_BRACI</name>
<evidence type="ECO:0000256" key="7">
    <source>
        <dbReference type="SAM" id="Phobius"/>
    </source>
</evidence>
<sequence>MKKKRFVLLLDDVWEKVNLKQIGVPHPTTENKCKIVFTTRSREVCSHMGVHHPTEVELLREPDAWDLFKRKVGENTLGRHVDIRGLAKKLANSCHGLPLALNVIGETMASKTTVGEWEHAIRALSSSSTTSEIRAVKDDILPVFKYSYDDLSSDGVKSCFRYCALFPAGSALKKVDLIDYWICEKLLGINRSRQSATERGHAIINELVRTSLLRNVDDSGQYVKMYTVVHKMASWVATDLGKDKEKRVVHANKAELRQLPNVTNWRRVRRMLLMNTGIAMLSGSPDCSRLTTLLLQQNRNLVGISGDFFMKMPNIGVLNLSSTNLKQLPKELSDLISLRFLDLSSTQIETLPDGLQKLKKLLHLNLERTSRLRSVAGISRVPLLRVLKLRSSKCLTDVETVKELNSLKHLEVITIDVSSTSALKELFKYNKLANSVQRLCVVEAKRNFGLSTTDGLIDLTIRSCSTLEVEVQTSSSCLTFRYLSTVSISSCADLTELTWLLFAPNLTVLKLRGLNKLQEIMNKKTAAPQLQGEATLQKLETLELSDLPILKQIYWSALPFPCLKSIKVRSCPKLIRLPLDSKSCDLKKTFVIKYNDKNWIKRIEWKDPATQARFKSCCLKVNLLYLLYIYIYIYIYIVITDS</sequence>
<evidence type="ECO:0000313" key="11">
    <source>
        <dbReference type="EMBL" id="KAG2267857.1"/>
    </source>
</evidence>
<feature type="domain" description="NB-ARC" evidence="8">
    <location>
        <begin position="1"/>
        <end position="77"/>
    </location>
</feature>
<dbReference type="InterPro" id="IPR042197">
    <property type="entry name" value="Apaf_helical"/>
</dbReference>
<keyword evidence="2" id="KW-0433">Leucine-rich repeat</keyword>
<feature type="domain" description="Disease resistance R13L4/SHOC-2-like LRR" evidence="10">
    <location>
        <begin position="268"/>
        <end position="569"/>
    </location>
</feature>
<evidence type="ECO:0000259" key="10">
    <source>
        <dbReference type="Pfam" id="PF23598"/>
    </source>
</evidence>
<keyword evidence="5" id="KW-0611">Plant defense</keyword>
<keyword evidence="7" id="KW-1133">Transmembrane helix</keyword>
<reference evidence="11 12" key="1">
    <citation type="submission" date="2020-02" db="EMBL/GenBank/DDBJ databases">
        <authorList>
            <person name="Ma Q."/>
            <person name="Huang Y."/>
            <person name="Song X."/>
            <person name="Pei D."/>
        </authorList>
    </citation>
    <scope>NUCLEOTIDE SEQUENCE [LARGE SCALE GENOMIC DNA]</scope>
    <source>
        <strain evidence="11">Sxm20200214</strain>
        <tissue evidence="11">Leaf</tissue>
    </source>
</reference>
<proteinExistence type="inferred from homology"/>
<keyword evidence="6" id="KW-0067">ATP-binding</keyword>
<dbReference type="AlphaFoldDB" id="A0A8X7U6Q7"/>
<dbReference type="OrthoDB" id="664960at2759"/>
<comment type="similarity">
    <text evidence="1">Belongs to the disease resistance NB-LRR family.</text>
</comment>
<dbReference type="InterPro" id="IPR032675">
    <property type="entry name" value="LRR_dom_sf"/>
</dbReference>
<dbReference type="SUPFAM" id="SSF52540">
    <property type="entry name" value="P-loop containing nucleoside triphosphate hydrolases"/>
    <property type="match status" value="1"/>
</dbReference>
<dbReference type="Gene3D" id="1.10.10.10">
    <property type="entry name" value="Winged helix-like DNA-binding domain superfamily/Winged helix DNA-binding domain"/>
    <property type="match status" value="1"/>
</dbReference>
<protein>
    <recommendedName>
        <fullName evidence="13">NB-ARC domain-containing protein</fullName>
    </recommendedName>
</protein>
<keyword evidence="4" id="KW-0547">Nucleotide-binding</keyword>
<evidence type="ECO:0000256" key="3">
    <source>
        <dbReference type="ARBA" id="ARBA00022737"/>
    </source>
</evidence>
<dbReference type="Pfam" id="PF23559">
    <property type="entry name" value="WHD_DRP"/>
    <property type="match status" value="1"/>
</dbReference>
<dbReference type="Pfam" id="PF00931">
    <property type="entry name" value="NB-ARC"/>
    <property type="match status" value="1"/>
</dbReference>
<evidence type="ECO:0000256" key="2">
    <source>
        <dbReference type="ARBA" id="ARBA00022614"/>
    </source>
</evidence>
<evidence type="ECO:0000256" key="1">
    <source>
        <dbReference type="ARBA" id="ARBA00008894"/>
    </source>
</evidence>
<dbReference type="Proteomes" id="UP000886595">
    <property type="component" value="Unassembled WGS sequence"/>
</dbReference>
<dbReference type="Gene3D" id="3.80.10.10">
    <property type="entry name" value="Ribonuclease Inhibitor"/>
    <property type="match status" value="1"/>
</dbReference>
<accession>A0A8X7U6Q7</accession>
<evidence type="ECO:0000256" key="4">
    <source>
        <dbReference type="ARBA" id="ARBA00022741"/>
    </source>
</evidence>
<dbReference type="InterPro" id="IPR001611">
    <property type="entry name" value="Leu-rich_rpt"/>
</dbReference>
<keyword evidence="3" id="KW-0677">Repeat</keyword>
<dbReference type="Gene3D" id="3.40.50.300">
    <property type="entry name" value="P-loop containing nucleotide triphosphate hydrolases"/>
    <property type="match status" value="1"/>
</dbReference>
<dbReference type="InterPro" id="IPR055414">
    <property type="entry name" value="LRR_R13L4/SHOC2-like"/>
</dbReference>
<dbReference type="Gene3D" id="1.10.8.430">
    <property type="entry name" value="Helical domain of apoptotic protease-activating factors"/>
    <property type="match status" value="1"/>
</dbReference>
<dbReference type="InterPro" id="IPR058922">
    <property type="entry name" value="WHD_DRP"/>
</dbReference>
<dbReference type="FunFam" id="1.10.10.10:FF:000322">
    <property type="entry name" value="Probable disease resistance protein At1g63360"/>
    <property type="match status" value="1"/>
</dbReference>
<comment type="caution">
    <text evidence="11">The sequence shown here is derived from an EMBL/GenBank/DDBJ whole genome shotgun (WGS) entry which is preliminary data.</text>
</comment>
<dbReference type="PROSITE" id="PS51450">
    <property type="entry name" value="LRR"/>
    <property type="match status" value="1"/>
</dbReference>
<keyword evidence="7" id="KW-0812">Transmembrane</keyword>
<dbReference type="InterPro" id="IPR027417">
    <property type="entry name" value="P-loop_NTPase"/>
</dbReference>
<dbReference type="InterPro" id="IPR036388">
    <property type="entry name" value="WH-like_DNA-bd_sf"/>
</dbReference>
<evidence type="ECO:0000256" key="5">
    <source>
        <dbReference type="ARBA" id="ARBA00022821"/>
    </source>
</evidence>
<organism evidence="11 12">
    <name type="scientific">Brassica carinata</name>
    <name type="common">Ethiopian mustard</name>
    <name type="synonym">Abyssinian cabbage</name>
    <dbReference type="NCBI Taxonomy" id="52824"/>
    <lineage>
        <taxon>Eukaryota</taxon>
        <taxon>Viridiplantae</taxon>
        <taxon>Streptophyta</taxon>
        <taxon>Embryophyta</taxon>
        <taxon>Tracheophyta</taxon>
        <taxon>Spermatophyta</taxon>
        <taxon>Magnoliopsida</taxon>
        <taxon>eudicotyledons</taxon>
        <taxon>Gunneridae</taxon>
        <taxon>Pentapetalae</taxon>
        <taxon>rosids</taxon>
        <taxon>malvids</taxon>
        <taxon>Brassicales</taxon>
        <taxon>Brassicaceae</taxon>
        <taxon>Brassiceae</taxon>
        <taxon>Brassica</taxon>
    </lineage>
</organism>
<dbReference type="PRINTS" id="PR00364">
    <property type="entry name" value="DISEASERSIST"/>
</dbReference>
<evidence type="ECO:0000259" key="9">
    <source>
        <dbReference type="Pfam" id="PF23559"/>
    </source>
</evidence>
<evidence type="ECO:0008006" key="13">
    <source>
        <dbReference type="Google" id="ProtNLM"/>
    </source>
</evidence>
<dbReference type="InterPro" id="IPR002182">
    <property type="entry name" value="NB-ARC"/>
</dbReference>
<gene>
    <name evidence="11" type="ORF">Bca52824_062412</name>
</gene>
<dbReference type="GO" id="GO:0043531">
    <property type="term" value="F:ADP binding"/>
    <property type="evidence" value="ECO:0007669"/>
    <property type="project" value="InterPro"/>
</dbReference>
<evidence type="ECO:0000313" key="12">
    <source>
        <dbReference type="Proteomes" id="UP000886595"/>
    </source>
</evidence>
<keyword evidence="7" id="KW-0472">Membrane</keyword>
<dbReference type="InterPro" id="IPR050905">
    <property type="entry name" value="Plant_NBS-LRR"/>
</dbReference>
<dbReference type="Pfam" id="PF23598">
    <property type="entry name" value="LRR_14"/>
    <property type="match status" value="1"/>
</dbReference>
<feature type="domain" description="Disease resistance protein winged helix" evidence="9">
    <location>
        <begin position="165"/>
        <end position="233"/>
    </location>
</feature>
<keyword evidence="12" id="KW-1185">Reference proteome</keyword>
<dbReference type="SUPFAM" id="SSF52058">
    <property type="entry name" value="L domain-like"/>
    <property type="match status" value="1"/>
</dbReference>
<dbReference type="EMBL" id="JAAMPC010000013">
    <property type="protein sequence ID" value="KAG2267857.1"/>
    <property type="molecule type" value="Genomic_DNA"/>
</dbReference>
<dbReference type="PANTHER" id="PTHR33463:SF220">
    <property type="entry name" value="NB-ARC DOMAIN-CONTAINING PROTEIN"/>
    <property type="match status" value="1"/>
</dbReference>
<evidence type="ECO:0000259" key="8">
    <source>
        <dbReference type="Pfam" id="PF00931"/>
    </source>
</evidence>
<feature type="transmembrane region" description="Helical" evidence="7">
    <location>
        <begin position="621"/>
        <end position="639"/>
    </location>
</feature>